<reference evidence="2" key="1">
    <citation type="submission" date="2019-12" db="EMBL/GenBank/DDBJ databases">
        <title>Genome sequencing and annotation of Brassica cretica.</title>
        <authorList>
            <person name="Studholme D.J."/>
            <person name="Sarris P.F."/>
        </authorList>
    </citation>
    <scope>NUCLEOTIDE SEQUENCE</scope>
    <source>
        <strain evidence="2">PFS-102/07</strain>
        <tissue evidence="2">Leaf</tissue>
    </source>
</reference>
<name>A0A8S9KDZ7_BRACR</name>
<dbReference type="OrthoDB" id="1112535at2759"/>
<dbReference type="AlphaFoldDB" id="A0A8S9KDZ7"/>
<feature type="compositionally biased region" description="Polar residues" evidence="1">
    <location>
        <begin position="24"/>
        <end position="35"/>
    </location>
</feature>
<dbReference type="EMBL" id="QGKY02000190">
    <property type="protein sequence ID" value="KAF2591987.1"/>
    <property type="molecule type" value="Genomic_DNA"/>
</dbReference>
<protein>
    <submittedName>
        <fullName evidence="2">Uncharacterized protein</fullName>
    </submittedName>
</protein>
<sequence>MLQVRVTEARFRHLGICAKPSPSCGDSQGSHQVNGQPDKPCKRIPRPPPPRDC</sequence>
<proteinExistence type="predicted"/>
<reference evidence="3 4" key="3">
    <citation type="journal article" date="2020" name="BMC Genomics">
        <title>Intraspecific diversification of the crop wild relative Brassica cretica Lam. using demographic model selection.</title>
        <authorList>
            <person name="Kioukis A."/>
            <person name="Michalopoulou V.A."/>
            <person name="Briers L."/>
            <person name="Pirintsos S."/>
            <person name="Studholme D.J."/>
            <person name="Pavlidis P."/>
            <person name="Sarris P.F."/>
        </authorList>
    </citation>
    <scope>NUCLEOTIDE SEQUENCE [LARGE SCALE GENOMIC DNA]</scope>
    <source>
        <strain evidence="4">cv. PFS-1207/04</strain>
        <strain evidence="3">PFS-1207/04</strain>
    </source>
</reference>
<keyword evidence="4" id="KW-1185">Reference proteome</keyword>
<reference evidence="3" key="2">
    <citation type="submission" date="2019-12" db="EMBL/GenBank/DDBJ databases">
        <authorList>
            <person name="Studholme D.J."/>
            <person name="Sarris P."/>
        </authorList>
    </citation>
    <scope>NUCLEOTIDE SEQUENCE</scope>
    <source>
        <strain evidence="3">PFS-1207/04</strain>
        <tissue evidence="3">Leaf</tissue>
    </source>
</reference>
<dbReference type="EMBL" id="QGKV02002055">
    <property type="protein sequence ID" value="KAF3494069.1"/>
    <property type="molecule type" value="Genomic_DNA"/>
</dbReference>
<evidence type="ECO:0000313" key="4">
    <source>
        <dbReference type="Proteomes" id="UP000266723"/>
    </source>
</evidence>
<evidence type="ECO:0000313" key="2">
    <source>
        <dbReference type="EMBL" id="KAF2591987.1"/>
    </source>
</evidence>
<evidence type="ECO:0000313" key="3">
    <source>
        <dbReference type="EMBL" id="KAF3494069.1"/>
    </source>
</evidence>
<dbReference type="Proteomes" id="UP000266723">
    <property type="component" value="Unassembled WGS sequence"/>
</dbReference>
<accession>A0A8S9KDZ7</accession>
<gene>
    <name evidence="3" type="ORF">DY000_02056027</name>
    <name evidence="2" type="ORF">F2Q70_00040794</name>
</gene>
<feature type="region of interest" description="Disordered" evidence="1">
    <location>
        <begin position="20"/>
        <end position="53"/>
    </location>
</feature>
<evidence type="ECO:0000256" key="1">
    <source>
        <dbReference type="SAM" id="MobiDB-lite"/>
    </source>
</evidence>
<comment type="caution">
    <text evidence="2">The sequence shown here is derived from an EMBL/GenBank/DDBJ whole genome shotgun (WGS) entry which is preliminary data.</text>
</comment>
<organism evidence="2">
    <name type="scientific">Brassica cretica</name>
    <name type="common">Mustard</name>
    <dbReference type="NCBI Taxonomy" id="69181"/>
    <lineage>
        <taxon>Eukaryota</taxon>
        <taxon>Viridiplantae</taxon>
        <taxon>Streptophyta</taxon>
        <taxon>Embryophyta</taxon>
        <taxon>Tracheophyta</taxon>
        <taxon>Spermatophyta</taxon>
        <taxon>Magnoliopsida</taxon>
        <taxon>eudicotyledons</taxon>
        <taxon>Gunneridae</taxon>
        <taxon>Pentapetalae</taxon>
        <taxon>rosids</taxon>
        <taxon>malvids</taxon>
        <taxon>Brassicales</taxon>
        <taxon>Brassicaceae</taxon>
        <taxon>Brassiceae</taxon>
        <taxon>Brassica</taxon>
    </lineage>
</organism>